<evidence type="ECO:0000256" key="1">
    <source>
        <dbReference type="ARBA" id="ARBA00023015"/>
    </source>
</evidence>
<organism evidence="6 7">
    <name type="scientific">Rhodococcus gordoniae</name>
    <dbReference type="NCBI Taxonomy" id="223392"/>
    <lineage>
        <taxon>Bacteria</taxon>
        <taxon>Bacillati</taxon>
        <taxon>Actinomycetota</taxon>
        <taxon>Actinomycetes</taxon>
        <taxon>Mycobacteriales</taxon>
        <taxon>Nocardiaceae</taxon>
        <taxon>Rhodococcus</taxon>
    </lineage>
</organism>
<dbReference type="InterPro" id="IPR009057">
    <property type="entry name" value="Homeodomain-like_sf"/>
</dbReference>
<dbReference type="InterPro" id="IPR011075">
    <property type="entry name" value="TetR_C"/>
</dbReference>
<dbReference type="GO" id="GO:0003700">
    <property type="term" value="F:DNA-binding transcription factor activity"/>
    <property type="evidence" value="ECO:0007669"/>
    <property type="project" value="TreeGrafter"/>
</dbReference>
<keyword evidence="2 4" id="KW-0238">DNA-binding</keyword>
<dbReference type="InterPro" id="IPR036271">
    <property type="entry name" value="Tet_transcr_reg_TetR-rel_C_sf"/>
</dbReference>
<dbReference type="Gene3D" id="1.10.357.10">
    <property type="entry name" value="Tetracycline Repressor, domain 2"/>
    <property type="match status" value="1"/>
</dbReference>
<keyword evidence="7" id="KW-1185">Reference proteome</keyword>
<dbReference type="RefSeq" id="WP_037222065.1">
    <property type="nucleotide sequence ID" value="NZ_CP101467.1"/>
</dbReference>
<dbReference type="Gene3D" id="1.10.10.60">
    <property type="entry name" value="Homeodomain-like"/>
    <property type="match status" value="1"/>
</dbReference>
<dbReference type="EMBL" id="UGVI01000001">
    <property type="protein sequence ID" value="SUE16625.1"/>
    <property type="molecule type" value="Genomic_DNA"/>
</dbReference>
<dbReference type="AlphaFoldDB" id="A0A379M5C3"/>
<dbReference type="SUPFAM" id="SSF48498">
    <property type="entry name" value="Tetracyclin repressor-like, C-terminal domain"/>
    <property type="match status" value="1"/>
</dbReference>
<dbReference type="PANTHER" id="PTHR30055:SF234">
    <property type="entry name" value="HTH-TYPE TRANSCRIPTIONAL REGULATOR BETI"/>
    <property type="match status" value="1"/>
</dbReference>
<gene>
    <name evidence="6" type="ORF">NCTC13296_03511</name>
</gene>
<accession>A0A379M5C3</accession>
<dbReference type="GO" id="GO:0000976">
    <property type="term" value="F:transcription cis-regulatory region binding"/>
    <property type="evidence" value="ECO:0007669"/>
    <property type="project" value="TreeGrafter"/>
</dbReference>
<feature type="DNA-binding region" description="H-T-H motif" evidence="4">
    <location>
        <begin position="45"/>
        <end position="64"/>
    </location>
</feature>
<keyword evidence="3" id="KW-0804">Transcription</keyword>
<proteinExistence type="predicted"/>
<dbReference type="InterPro" id="IPR001647">
    <property type="entry name" value="HTH_TetR"/>
</dbReference>
<name>A0A379M5C3_9NOCA</name>
<sequence>MVGEAEAQSVAVTSRRPVKERAGTDARIVKAALEILRLHGPNRVTVEAVAALSGVAKTTIYRRYANREEILDAALHSQVASPCVPDGLCVYDRVKWTLELIRRGLSNEVGMGSVSALLTDQEPGVTESIREIINARSEVVADVLRTAIDSGALRKDIDVDTAVSMLVGAYLGAYLRHGEVGESWADEVVHIVCPELEPDTEVHRP</sequence>
<dbReference type="PANTHER" id="PTHR30055">
    <property type="entry name" value="HTH-TYPE TRANSCRIPTIONAL REGULATOR RUTR"/>
    <property type="match status" value="1"/>
</dbReference>
<evidence type="ECO:0000313" key="6">
    <source>
        <dbReference type="EMBL" id="SUE16625.1"/>
    </source>
</evidence>
<dbReference type="Pfam" id="PF16859">
    <property type="entry name" value="TetR_C_11"/>
    <property type="match status" value="1"/>
</dbReference>
<dbReference type="PROSITE" id="PS50977">
    <property type="entry name" value="HTH_TETR_2"/>
    <property type="match status" value="1"/>
</dbReference>
<dbReference type="Pfam" id="PF00440">
    <property type="entry name" value="TetR_N"/>
    <property type="match status" value="1"/>
</dbReference>
<keyword evidence="1" id="KW-0805">Transcription regulation</keyword>
<reference evidence="6 7" key="1">
    <citation type="submission" date="2018-06" db="EMBL/GenBank/DDBJ databases">
        <authorList>
            <consortium name="Pathogen Informatics"/>
            <person name="Doyle S."/>
        </authorList>
    </citation>
    <scope>NUCLEOTIDE SEQUENCE [LARGE SCALE GENOMIC DNA]</scope>
    <source>
        <strain evidence="6 7">NCTC13296</strain>
    </source>
</reference>
<evidence type="ECO:0000256" key="2">
    <source>
        <dbReference type="ARBA" id="ARBA00023125"/>
    </source>
</evidence>
<protein>
    <submittedName>
        <fullName evidence="6">TetR family transcriptional regulator</fullName>
    </submittedName>
</protein>
<evidence type="ECO:0000313" key="7">
    <source>
        <dbReference type="Proteomes" id="UP000254569"/>
    </source>
</evidence>
<feature type="domain" description="HTH tetR-type" evidence="5">
    <location>
        <begin position="22"/>
        <end position="82"/>
    </location>
</feature>
<evidence type="ECO:0000259" key="5">
    <source>
        <dbReference type="PROSITE" id="PS50977"/>
    </source>
</evidence>
<dbReference type="InterPro" id="IPR050109">
    <property type="entry name" value="HTH-type_TetR-like_transc_reg"/>
</dbReference>
<evidence type="ECO:0000256" key="3">
    <source>
        <dbReference type="ARBA" id="ARBA00023163"/>
    </source>
</evidence>
<evidence type="ECO:0000256" key="4">
    <source>
        <dbReference type="PROSITE-ProRule" id="PRU00335"/>
    </source>
</evidence>
<dbReference type="PRINTS" id="PR00455">
    <property type="entry name" value="HTHTETR"/>
</dbReference>
<dbReference type="Proteomes" id="UP000254569">
    <property type="component" value="Unassembled WGS sequence"/>
</dbReference>
<dbReference type="SUPFAM" id="SSF46689">
    <property type="entry name" value="Homeodomain-like"/>
    <property type="match status" value="1"/>
</dbReference>
<dbReference type="OrthoDB" id="9796019at2"/>